<gene>
    <name evidence="1" type="ORF">MCHLO_10173</name>
</gene>
<name>A0ABQ0LQ32_MYCCL</name>
<evidence type="ECO:0008006" key="3">
    <source>
        <dbReference type="Google" id="ProtNLM"/>
    </source>
</evidence>
<dbReference type="EMBL" id="DF848210">
    <property type="protein sequence ID" value="GAT53183.1"/>
    <property type="molecule type" value="Genomic_DNA"/>
</dbReference>
<dbReference type="Proteomes" id="UP000815677">
    <property type="component" value="Unassembled WGS sequence"/>
</dbReference>
<evidence type="ECO:0000313" key="1">
    <source>
        <dbReference type="EMBL" id="GAT53183.1"/>
    </source>
</evidence>
<keyword evidence="2" id="KW-1185">Reference proteome</keyword>
<accession>A0ABQ0LQ32</accession>
<protein>
    <recommendedName>
        <fullName evidence="3">F-box domain-containing protein</fullName>
    </recommendedName>
</protein>
<reference evidence="1" key="1">
    <citation type="submission" date="2014-09" db="EMBL/GenBank/DDBJ databases">
        <title>Genome sequence of the luminous mushroom Mycena chlorophos for searching fungal bioluminescence genes.</title>
        <authorList>
            <person name="Tanaka Y."/>
            <person name="Kasuga D."/>
            <person name="Oba Y."/>
            <person name="Hase S."/>
            <person name="Sato K."/>
            <person name="Oba Y."/>
            <person name="Sakakibara Y."/>
        </authorList>
    </citation>
    <scope>NUCLEOTIDE SEQUENCE</scope>
</reference>
<evidence type="ECO:0000313" key="2">
    <source>
        <dbReference type="Proteomes" id="UP000815677"/>
    </source>
</evidence>
<proteinExistence type="predicted"/>
<organism evidence="1 2">
    <name type="scientific">Mycena chlorophos</name>
    <name type="common">Agaric fungus</name>
    <name type="synonym">Agaricus chlorophos</name>
    <dbReference type="NCBI Taxonomy" id="658473"/>
    <lineage>
        <taxon>Eukaryota</taxon>
        <taxon>Fungi</taxon>
        <taxon>Dikarya</taxon>
        <taxon>Basidiomycota</taxon>
        <taxon>Agaricomycotina</taxon>
        <taxon>Agaricomycetes</taxon>
        <taxon>Agaricomycetidae</taxon>
        <taxon>Agaricales</taxon>
        <taxon>Marasmiineae</taxon>
        <taxon>Mycenaceae</taxon>
        <taxon>Mycena</taxon>
    </lineage>
</organism>
<sequence>MTDQPLPFAIIYMASSLPQELIDTILWHIVDAATLKSCSLTASPFLATSQRALLHYLRLDDANAERVSALLDDSPHLAPYVTHLRLMFPQAHTTEADHRMLGNALARLANIRVVVADGEPSWDTYRWADIPALFLDALWSFLEQRKASFQVLHLHNVQNIPESSFRRLLFTVPALELYRTLRGVQLLTIRFPSFSTDIGTTLRGLASSMITTLLGSLQLQTHHPFRTAPHPQATIHLSQACFPSLREIQLILLPPAAFIDVPLSFHVQIFLILLSAEMPALEKAILGIFLPFTAETQEGYAEKWTLDDGFLEDMDDALNATAVAVEWRLQHGLGSQDLVESIGAHMPKARERGMLRVISDSALDAKDRWASLRGYSLPYRVYM</sequence>